<gene>
    <name evidence="1" type="ORF">Glove_350g17</name>
</gene>
<name>A0A397HD66_9GLOM</name>
<organism evidence="1 2">
    <name type="scientific">Diversispora epigaea</name>
    <dbReference type="NCBI Taxonomy" id="1348612"/>
    <lineage>
        <taxon>Eukaryota</taxon>
        <taxon>Fungi</taxon>
        <taxon>Fungi incertae sedis</taxon>
        <taxon>Mucoromycota</taxon>
        <taxon>Glomeromycotina</taxon>
        <taxon>Glomeromycetes</taxon>
        <taxon>Diversisporales</taxon>
        <taxon>Diversisporaceae</taxon>
        <taxon>Diversispora</taxon>
    </lineage>
</organism>
<evidence type="ECO:0000313" key="1">
    <source>
        <dbReference type="EMBL" id="RHZ60937.1"/>
    </source>
</evidence>
<dbReference type="OrthoDB" id="5596129at2759"/>
<dbReference type="AlphaFoldDB" id="A0A397HD66"/>
<comment type="caution">
    <text evidence="1">The sequence shown here is derived from an EMBL/GenBank/DDBJ whole genome shotgun (WGS) entry which is preliminary data.</text>
</comment>
<protein>
    <submittedName>
        <fullName evidence="1">Uncharacterized protein</fullName>
    </submittedName>
</protein>
<sequence>MEEWFFIVNKQNNYIASAFSSTSKTQQHLDHSEPNSAASTFYFNTTGTPTFYGKGGSIGIEEPSELTDKEIIKKINKVVDEKFWFLEQTTSRYYLSGFRLPDNVKNNNLENNFDEKNNHEIKLLPRSLSSIHSYLVVKLRPVKLERKRRLKENVGLKKT</sequence>
<reference evidence="1 2" key="1">
    <citation type="submission" date="2018-08" db="EMBL/GenBank/DDBJ databases">
        <title>Genome and evolution of the arbuscular mycorrhizal fungus Diversispora epigaea (formerly Glomus versiforme) and its bacterial endosymbionts.</title>
        <authorList>
            <person name="Sun X."/>
            <person name="Fei Z."/>
            <person name="Harrison M."/>
        </authorList>
    </citation>
    <scope>NUCLEOTIDE SEQUENCE [LARGE SCALE GENOMIC DNA]</scope>
    <source>
        <strain evidence="1 2">IT104</strain>
    </source>
</reference>
<evidence type="ECO:0000313" key="2">
    <source>
        <dbReference type="Proteomes" id="UP000266861"/>
    </source>
</evidence>
<accession>A0A397HD66</accession>
<keyword evidence="2" id="KW-1185">Reference proteome</keyword>
<dbReference type="EMBL" id="PQFF01000320">
    <property type="protein sequence ID" value="RHZ60937.1"/>
    <property type="molecule type" value="Genomic_DNA"/>
</dbReference>
<proteinExistence type="predicted"/>
<dbReference type="Proteomes" id="UP000266861">
    <property type="component" value="Unassembled WGS sequence"/>
</dbReference>